<reference evidence="2 3" key="1">
    <citation type="submission" date="2018-04" db="EMBL/GenBank/DDBJ databases">
        <authorList>
            <person name="Vogel A."/>
        </authorList>
    </citation>
    <scope>NUCLEOTIDE SEQUENCE [LARGE SCALE GENOMIC DNA]</scope>
</reference>
<sequence>MQRSWRVMLILLFVLNCSRLFRRQSALISKGRWQLPHSLLLPFQGFFRPYKQGRVATSLLTSSAPLLYPFKAFSTLISMGGWLLPHSLPLFLCFTLSRSLSSSSDDGD</sequence>
<gene>
    <name evidence="2" type="ORF">CCAM_LOCUS38347</name>
</gene>
<name>A0A484N5J1_9ASTE</name>
<evidence type="ECO:0000313" key="3">
    <source>
        <dbReference type="Proteomes" id="UP000595140"/>
    </source>
</evidence>
<dbReference type="EMBL" id="OOIL02006049">
    <property type="protein sequence ID" value="VFQ96571.1"/>
    <property type="molecule type" value="Genomic_DNA"/>
</dbReference>
<organism evidence="2 3">
    <name type="scientific">Cuscuta campestris</name>
    <dbReference type="NCBI Taxonomy" id="132261"/>
    <lineage>
        <taxon>Eukaryota</taxon>
        <taxon>Viridiplantae</taxon>
        <taxon>Streptophyta</taxon>
        <taxon>Embryophyta</taxon>
        <taxon>Tracheophyta</taxon>
        <taxon>Spermatophyta</taxon>
        <taxon>Magnoliopsida</taxon>
        <taxon>eudicotyledons</taxon>
        <taxon>Gunneridae</taxon>
        <taxon>Pentapetalae</taxon>
        <taxon>asterids</taxon>
        <taxon>lamiids</taxon>
        <taxon>Solanales</taxon>
        <taxon>Convolvulaceae</taxon>
        <taxon>Cuscuteae</taxon>
        <taxon>Cuscuta</taxon>
        <taxon>Cuscuta subgen. Grammica</taxon>
        <taxon>Cuscuta sect. Cleistogrammica</taxon>
    </lineage>
</organism>
<keyword evidence="1" id="KW-0732">Signal</keyword>
<proteinExistence type="predicted"/>
<dbReference type="AlphaFoldDB" id="A0A484N5J1"/>
<evidence type="ECO:0000256" key="1">
    <source>
        <dbReference type="SAM" id="SignalP"/>
    </source>
</evidence>
<evidence type="ECO:0008006" key="4">
    <source>
        <dbReference type="Google" id="ProtNLM"/>
    </source>
</evidence>
<protein>
    <recommendedName>
        <fullName evidence="4">Secreted protein</fullName>
    </recommendedName>
</protein>
<accession>A0A484N5J1</accession>
<keyword evidence="3" id="KW-1185">Reference proteome</keyword>
<feature type="chain" id="PRO_5019769501" description="Secreted protein" evidence="1">
    <location>
        <begin position="21"/>
        <end position="108"/>
    </location>
</feature>
<evidence type="ECO:0000313" key="2">
    <source>
        <dbReference type="EMBL" id="VFQ96571.1"/>
    </source>
</evidence>
<feature type="signal peptide" evidence="1">
    <location>
        <begin position="1"/>
        <end position="20"/>
    </location>
</feature>
<dbReference type="Proteomes" id="UP000595140">
    <property type="component" value="Unassembled WGS sequence"/>
</dbReference>